<keyword evidence="5 7" id="KW-0503">Monooxygenase</keyword>
<evidence type="ECO:0000313" key="9">
    <source>
        <dbReference type="Proteomes" id="UP000094444"/>
    </source>
</evidence>
<comment type="similarity">
    <text evidence="2 7">Belongs to the cytochrome P450 family.</text>
</comment>
<protein>
    <recommendedName>
        <fullName evidence="10">Cytochrome P450</fullName>
    </recommendedName>
</protein>
<dbReference type="AlphaFoldDB" id="A0A2P5HZ43"/>
<evidence type="ECO:0000256" key="7">
    <source>
        <dbReference type="RuleBase" id="RU000461"/>
    </source>
</evidence>
<dbReference type="GO" id="GO:0020037">
    <property type="term" value="F:heme binding"/>
    <property type="evidence" value="ECO:0007669"/>
    <property type="project" value="InterPro"/>
</dbReference>
<dbReference type="GO" id="GO:0005506">
    <property type="term" value="F:iron ion binding"/>
    <property type="evidence" value="ECO:0007669"/>
    <property type="project" value="InterPro"/>
</dbReference>
<gene>
    <name evidence="8" type="ORF">DHEL01_v206074</name>
</gene>
<keyword evidence="3 6" id="KW-0479">Metal-binding</keyword>
<dbReference type="PANTHER" id="PTHR47582:SF1">
    <property type="entry name" value="P450, PUTATIVE (EUROFUNG)-RELATED"/>
    <property type="match status" value="1"/>
</dbReference>
<keyword evidence="6 7" id="KW-0349">Heme</keyword>
<keyword evidence="7" id="KW-0560">Oxidoreductase</keyword>
<keyword evidence="4 6" id="KW-0408">Iron</keyword>
<dbReference type="InterPro" id="IPR002403">
    <property type="entry name" value="Cyt_P450_E_grp-IV"/>
</dbReference>
<evidence type="ECO:0000256" key="5">
    <source>
        <dbReference type="ARBA" id="ARBA00023033"/>
    </source>
</evidence>
<dbReference type="InterPro" id="IPR017972">
    <property type="entry name" value="Cyt_P450_CS"/>
</dbReference>
<keyword evidence="9" id="KW-1185">Reference proteome</keyword>
<dbReference type="InterPro" id="IPR053007">
    <property type="entry name" value="CYP450_monoxygenase_sec-met"/>
</dbReference>
<name>A0A2P5HZ43_DIAHE</name>
<dbReference type="Proteomes" id="UP000094444">
    <property type="component" value="Unassembled WGS sequence"/>
</dbReference>
<organism evidence="8 9">
    <name type="scientific">Diaporthe helianthi</name>
    <dbReference type="NCBI Taxonomy" id="158607"/>
    <lineage>
        <taxon>Eukaryota</taxon>
        <taxon>Fungi</taxon>
        <taxon>Dikarya</taxon>
        <taxon>Ascomycota</taxon>
        <taxon>Pezizomycotina</taxon>
        <taxon>Sordariomycetes</taxon>
        <taxon>Sordariomycetidae</taxon>
        <taxon>Diaporthales</taxon>
        <taxon>Diaporthaceae</taxon>
        <taxon>Diaporthe</taxon>
    </lineage>
</organism>
<sequence>MIPILTAIFTGIFATYMLLRALLVLTQDAKEPRPIGTSVPFISPIIDLWRGGSGFWTGPQSRLPIYTLRLPGVRLYIVNATSLIPLIQRQVRSISFVPVTLKMHSTLMNLSSSTSQKISRDAYEDNGAVFGTPHLFHPSLSPGPQLDILNRKSVQIVASSLSKFAEKGAATISLFDWVSGQVLSATTESVYGPLNPFRDPSVAREELVQAFVRYYKEDGPIHPDASPLIQDHYRIHSEIGVSLEDMARLEVAISVAIISNTMPASFWFIYHIFSDPIVLEDCREELSKGVKTQDGVRTVDITHIENSCPVFLSTFQEVFRIHSTSVASRVVLEDHVLDGQYLLKKGGVVLIPASVQHNLDSAWGSDVGKFNHKRFLRQSRGKGYNPVAFRAFGGGSTLCPGRHFVTTEVLTFAALFTLRFDAKPHTTGLWVPPTVHNSNPATSIHQPDHDIQLDIRPRDSHEWAVVFSGSDRKMEISAEDMIDEAK</sequence>
<dbReference type="InParanoid" id="A0A2P5HZ43"/>
<evidence type="ECO:0000313" key="8">
    <source>
        <dbReference type="EMBL" id="POS75528.1"/>
    </source>
</evidence>
<evidence type="ECO:0000256" key="2">
    <source>
        <dbReference type="ARBA" id="ARBA00010617"/>
    </source>
</evidence>
<evidence type="ECO:0008006" key="10">
    <source>
        <dbReference type="Google" id="ProtNLM"/>
    </source>
</evidence>
<dbReference type="InterPro" id="IPR036396">
    <property type="entry name" value="Cyt_P450_sf"/>
</dbReference>
<dbReference type="EMBL" id="MAVT02000475">
    <property type="protein sequence ID" value="POS75528.1"/>
    <property type="molecule type" value="Genomic_DNA"/>
</dbReference>
<evidence type="ECO:0000256" key="4">
    <source>
        <dbReference type="ARBA" id="ARBA00023004"/>
    </source>
</evidence>
<dbReference type="CDD" id="cd11040">
    <property type="entry name" value="CYP7_CYP8-like"/>
    <property type="match status" value="1"/>
</dbReference>
<evidence type="ECO:0000256" key="6">
    <source>
        <dbReference type="PIRSR" id="PIRSR602403-1"/>
    </source>
</evidence>
<dbReference type="Gene3D" id="1.10.630.10">
    <property type="entry name" value="Cytochrome P450"/>
    <property type="match status" value="1"/>
</dbReference>
<dbReference type="Pfam" id="PF00067">
    <property type="entry name" value="p450"/>
    <property type="match status" value="1"/>
</dbReference>
<comment type="cofactor">
    <cofactor evidence="1 6">
        <name>heme</name>
        <dbReference type="ChEBI" id="CHEBI:30413"/>
    </cofactor>
</comment>
<evidence type="ECO:0000256" key="1">
    <source>
        <dbReference type="ARBA" id="ARBA00001971"/>
    </source>
</evidence>
<dbReference type="STRING" id="158607.A0A2P5HZ43"/>
<dbReference type="PANTHER" id="PTHR47582">
    <property type="entry name" value="P450, PUTATIVE (EUROFUNG)-RELATED"/>
    <property type="match status" value="1"/>
</dbReference>
<dbReference type="PRINTS" id="PR00465">
    <property type="entry name" value="EP450IV"/>
</dbReference>
<dbReference type="GO" id="GO:0004497">
    <property type="term" value="F:monooxygenase activity"/>
    <property type="evidence" value="ECO:0007669"/>
    <property type="project" value="UniProtKB-KW"/>
</dbReference>
<accession>A0A2P5HZ43</accession>
<dbReference type="PROSITE" id="PS00086">
    <property type="entry name" value="CYTOCHROME_P450"/>
    <property type="match status" value="1"/>
</dbReference>
<dbReference type="GO" id="GO:0016705">
    <property type="term" value="F:oxidoreductase activity, acting on paired donors, with incorporation or reduction of molecular oxygen"/>
    <property type="evidence" value="ECO:0007669"/>
    <property type="project" value="InterPro"/>
</dbReference>
<reference evidence="8" key="1">
    <citation type="submission" date="2017-09" db="EMBL/GenBank/DDBJ databases">
        <title>Polyketide synthases of a Diaporthe helianthi virulent isolate.</title>
        <authorList>
            <person name="Baroncelli R."/>
        </authorList>
    </citation>
    <scope>NUCLEOTIDE SEQUENCE [LARGE SCALE GENOMIC DNA]</scope>
    <source>
        <strain evidence="8">7/96</strain>
    </source>
</reference>
<evidence type="ECO:0000256" key="3">
    <source>
        <dbReference type="ARBA" id="ARBA00022723"/>
    </source>
</evidence>
<proteinExistence type="inferred from homology"/>
<dbReference type="InterPro" id="IPR001128">
    <property type="entry name" value="Cyt_P450"/>
</dbReference>
<feature type="binding site" description="axial binding residue" evidence="6">
    <location>
        <position position="399"/>
    </location>
    <ligand>
        <name>heme</name>
        <dbReference type="ChEBI" id="CHEBI:30413"/>
    </ligand>
    <ligandPart>
        <name>Fe</name>
        <dbReference type="ChEBI" id="CHEBI:18248"/>
    </ligandPart>
</feature>
<comment type="caution">
    <text evidence="8">The sequence shown here is derived from an EMBL/GenBank/DDBJ whole genome shotgun (WGS) entry which is preliminary data.</text>
</comment>
<dbReference type="SUPFAM" id="SSF48264">
    <property type="entry name" value="Cytochrome P450"/>
    <property type="match status" value="1"/>
</dbReference>
<dbReference type="OrthoDB" id="3366823at2759"/>